<organism evidence="2 3">
    <name type="scientific">Eumeta variegata</name>
    <name type="common">Bagworm moth</name>
    <name type="synonym">Eumeta japonica</name>
    <dbReference type="NCBI Taxonomy" id="151549"/>
    <lineage>
        <taxon>Eukaryota</taxon>
        <taxon>Metazoa</taxon>
        <taxon>Ecdysozoa</taxon>
        <taxon>Arthropoda</taxon>
        <taxon>Hexapoda</taxon>
        <taxon>Insecta</taxon>
        <taxon>Pterygota</taxon>
        <taxon>Neoptera</taxon>
        <taxon>Endopterygota</taxon>
        <taxon>Lepidoptera</taxon>
        <taxon>Glossata</taxon>
        <taxon>Ditrysia</taxon>
        <taxon>Tineoidea</taxon>
        <taxon>Psychidae</taxon>
        <taxon>Oiketicinae</taxon>
        <taxon>Eumeta</taxon>
    </lineage>
</organism>
<gene>
    <name evidence="2" type="ORF">EVAR_70225_1</name>
</gene>
<evidence type="ECO:0000256" key="1">
    <source>
        <dbReference type="SAM" id="Phobius"/>
    </source>
</evidence>
<sequence length="177" mass="19509">MHSGSGSSSNTTKTYLSCGANFCMIGGGHHDNQNLHRPPDAEIYEISAIYLSCVVVAVLMVALLLDPLSRADNALGPWKIETLVPRPNAAPSRRRRLAERLSDDGKFLQLSSIEMWEAIMMETSSTLTKLESIVVNGLNYRVFASVVVLQSNRIPYGAARRAKEIGLIINRSRPIRL</sequence>
<name>A0A4C1SH99_EUMVA</name>
<dbReference type="STRING" id="151549.A0A4C1SH99"/>
<accession>A0A4C1SH99</accession>
<keyword evidence="3" id="KW-1185">Reference proteome</keyword>
<dbReference type="EMBL" id="BGZK01003364">
    <property type="protein sequence ID" value="GBP00500.1"/>
    <property type="molecule type" value="Genomic_DNA"/>
</dbReference>
<reference evidence="2 3" key="1">
    <citation type="journal article" date="2019" name="Commun. Biol.">
        <title>The bagworm genome reveals a unique fibroin gene that provides high tensile strength.</title>
        <authorList>
            <person name="Kono N."/>
            <person name="Nakamura H."/>
            <person name="Ohtoshi R."/>
            <person name="Tomita M."/>
            <person name="Numata K."/>
            <person name="Arakawa K."/>
        </authorList>
    </citation>
    <scope>NUCLEOTIDE SEQUENCE [LARGE SCALE GENOMIC DNA]</scope>
</reference>
<evidence type="ECO:0000313" key="3">
    <source>
        <dbReference type="Proteomes" id="UP000299102"/>
    </source>
</evidence>
<feature type="transmembrane region" description="Helical" evidence="1">
    <location>
        <begin position="43"/>
        <end position="65"/>
    </location>
</feature>
<dbReference type="Proteomes" id="UP000299102">
    <property type="component" value="Unassembled WGS sequence"/>
</dbReference>
<keyword evidence="1" id="KW-1133">Transmembrane helix</keyword>
<proteinExistence type="predicted"/>
<keyword evidence="1" id="KW-0812">Transmembrane</keyword>
<dbReference type="AlphaFoldDB" id="A0A4C1SH99"/>
<keyword evidence="1" id="KW-0472">Membrane</keyword>
<dbReference type="OrthoDB" id="10597789at2759"/>
<evidence type="ECO:0000313" key="2">
    <source>
        <dbReference type="EMBL" id="GBP00500.1"/>
    </source>
</evidence>
<protein>
    <submittedName>
        <fullName evidence="2">UNC93-like protein</fullName>
    </submittedName>
</protein>
<comment type="caution">
    <text evidence="2">The sequence shown here is derived from an EMBL/GenBank/DDBJ whole genome shotgun (WGS) entry which is preliminary data.</text>
</comment>